<dbReference type="Proteomes" id="UP000243052">
    <property type="component" value="Chromosome iv"/>
</dbReference>
<proteinExistence type="predicted"/>
<keyword evidence="3" id="KW-1185">Reference proteome</keyword>
<feature type="transmembrane region" description="Helical" evidence="1">
    <location>
        <begin position="40"/>
        <end position="58"/>
    </location>
</feature>
<evidence type="ECO:0000313" key="2">
    <source>
        <dbReference type="EMBL" id="AMD20373.1"/>
    </source>
</evidence>
<protein>
    <submittedName>
        <fullName evidence="2">HDL371Wp</fullName>
    </submittedName>
</protein>
<dbReference type="OrthoDB" id="4053693at2759"/>
<gene>
    <name evidence="2" type="ORF">AW171_hschr42264</name>
</gene>
<keyword evidence="1" id="KW-0812">Transmembrane</keyword>
<sequence>MRFSRLAWQQLNKTVKNEIPTGILKRGQNKQNLRYSKTSLASNIGINALFGMGLYWLYKDYTQKIPSETGNKTGPTANKPTLFGEDIKDYNELVQTLGSLSYGDLSFMSVSWAFLGYFTSVAGESFGKKTLVSRSLLFLTLMYPPLQLLLVYRPRYRRRLQHDGERGMKTTHEN</sequence>
<name>A0A120K244_9SACH</name>
<organism evidence="2 3">
    <name type="scientific">Eremothecium sinecaudum</name>
    <dbReference type="NCBI Taxonomy" id="45286"/>
    <lineage>
        <taxon>Eukaryota</taxon>
        <taxon>Fungi</taxon>
        <taxon>Dikarya</taxon>
        <taxon>Ascomycota</taxon>
        <taxon>Saccharomycotina</taxon>
        <taxon>Saccharomycetes</taxon>
        <taxon>Saccharomycetales</taxon>
        <taxon>Saccharomycetaceae</taxon>
        <taxon>Eremothecium</taxon>
    </lineage>
</organism>
<dbReference type="RefSeq" id="XP_017987369.1">
    <property type="nucleotide sequence ID" value="XM_018132053.1"/>
</dbReference>
<accession>A0A120K244</accession>
<evidence type="ECO:0000256" key="1">
    <source>
        <dbReference type="SAM" id="Phobius"/>
    </source>
</evidence>
<dbReference type="AlphaFoldDB" id="A0A120K244"/>
<keyword evidence="1" id="KW-1133">Transmembrane helix</keyword>
<keyword evidence="1" id="KW-0472">Membrane</keyword>
<evidence type="ECO:0000313" key="3">
    <source>
        <dbReference type="Proteomes" id="UP000243052"/>
    </source>
</evidence>
<dbReference type="EMBL" id="CP014244">
    <property type="protein sequence ID" value="AMD20373.1"/>
    <property type="molecule type" value="Genomic_DNA"/>
</dbReference>
<reference evidence="2 3" key="1">
    <citation type="submission" date="2016-01" db="EMBL/GenBank/DDBJ databases">
        <title>Genome sequence of the yeast Holleya sinecauda.</title>
        <authorList>
            <person name="Dietrich F.S."/>
        </authorList>
    </citation>
    <scope>NUCLEOTIDE SEQUENCE [LARGE SCALE GENOMIC DNA]</scope>
    <source>
        <strain evidence="2 3">ATCC 58844</strain>
    </source>
</reference>
<feature type="transmembrane region" description="Helical" evidence="1">
    <location>
        <begin position="131"/>
        <end position="152"/>
    </location>
</feature>
<dbReference type="GeneID" id="28723617"/>